<protein>
    <recommendedName>
        <fullName evidence="2">dual-specificity kinase</fullName>
        <ecNumber evidence="2">2.7.12.1</ecNumber>
    </recommendedName>
</protein>
<feature type="domain" description="Protein kinase" evidence="13">
    <location>
        <begin position="204"/>
        <end position="500"/>
    </location>
</feature>
<keyword evidence="3" id="KW-0723">Serine/threonine-protein kinase</keyword>
<keyword evidence="4" id="KW-0808">Transferase</keyword>
<comment type="catalytic activity">
    <reaction evidence="9">
        <text>L-threonyl-[protein] + ATP = O-phospho-L-threonyl-[protein] + ADP + H(+)</text>
        <dbReference type="Rhea" id="RHEA:46608"/>
        <dbReference type="Rhea" id="RHEA-COMP:11060"/>
        <dbReference type="Rhea" id="RHEA-COMP:11605"/>
        <dbReference type="ChEBI" id="CHEBI:15378"/>
        <dbReference type="ChEBI" id="CHEBI:30013"/>
        <dbReference type="ChEBI" id="CHEBI:30616"/>
        <dbReference type="ChEBI" id="CHEBI:61977"/>
        <dbReference type="ChEBI" id="CHEBI:456216"/>
        <dbReference type="EC" id="2.7.12.1"/>
    </reaction>
</comment>
<reference evidence="14" key="1">
    <citation type="submission" date="2021-09" db="EMBL/GenBank/DDBJ databases">
        <authorList>
            <consortium name="AG Swart"/>
            <person name="Singh M."/>
            <person name="Singh A."/>
            <person name="Seah K."/>
            <person name="Emmerich C."/>
        </authorList>
    </citation>
    <scope>NUCLEOTIDE SEQUENCE</scope>
    <source>
        <strain evidence="14">ATCC30299</strain>
    </source>
</reference>
<dbReference type="InterPro" id="IPR011009">
    <property type="entry name" value="Kinase-like_dom_sf"/>
</dbReference>
<accession>A0AAU9K0J5</accession>
<dbReference type="SUPFAM" id="SSF56112">
    <property type="entry name" value="Protein kinase-like (PK-like)"/>
    <property type="match status" value="1"/>
</dbReference>
<evidence type="ECO:0000256" key="11">
    <source>
        <dbReference type="PROSITE-ProRule" id="PRU10141"/>
    </source>
</evidence>
<evidence type="ECO:0000313" key="14">
    <source>
        <dbReference type="EMBL" id="CAG9330865.1"/>
    </source>
</evidence>
<dbReference type="PROSITE" id="PS50011">
    <property type="entry name" value="PROTEIN_KINASE_DOM"/>
    <property type="match status" value="1"/>
</dbReference>
<dbReference type="PANTHER" id="PTHR24058:SF22">
    <property type="entry name" value="DUAL SPECIFICITY TYROSINE-PHOSPHORYLATION-REGULATED KINASE 4"/>
    <property type="match status" value="1"/>
</dbReference>
<dbReference type="InterPro" id="IPR050494">
    <property type="entry name" value="Ser_Thr_dual-spec_kinase"/>
</dbReference>
<dbReference type="AlphaFoldDB" id="A0AAU9K0J5"/>
<keyword evidence="15" id="KW-1185">Reference proteome</keyword>
<evidence type="ECO:0000256" key="8">
    <source>
        <dbReference type="ARBA" id="ARBA00049003"/>
    </source>
</evidence>
<dbReference type="InterPro" id="IPR042521">
    <property type="entry name" value="DYRK"/>
</dbReference>
<dbReference type="InterPro" id="IPR017441">
    <property type="entry name" value="Protein_kinase_ATP_BS"/>
</dbReference>
<dbReference type="FunFam" id="1.10.510.10:FF:000112">
    <property type="entry name" value="Putative dual specificity tyrosine-phosphorylation-regulated kinase 2"/>
    <property type="match status" value="1"/>
</dbReference>
<keyword evidence="7 11" id="KW-0067">ATP-binding</keyword>
<proteinExistence type="inferred from homology"/>
<dbReference type="SMART" id="SM00220">
    <property type="entry name" value="S_TKc"/>
    <property type="match status" value="1"/>
</dbReference>
<dbReference type="PROSITE" id="PS00107">
    <property type="entry name" value="PROTEIN_KINASE_ATP"/>
    <property type="match status" value="1"/>
</dbReference>
<dbReference type="InterPro" id="IPR000719">
    <property type="entry name" value="Prot_kinase_dom"/>
</dbReference>
<comment type="catalytic activity">
    <reaction evidence="8">
        <text>L-seryl-[protein] + ATP = O-phospho-L-seryl-[protein] + ADP + H(+)</text>
        <dbReference type="Rhea" id="RHEA:17989"/>
        <dbReference type="Rhea" id="RHEA-COMP:9863"/>
        <dbReference type="Rhea" id="RHEA-COMP:11604"/>
        <dbReference type="ChEBI" id="CHEBI:15378"/>
        <dbReference type="ChEBI" id="CHEBI:29999"/>
        <dbReference type="ChEBI" id="CHEBI:30616"/>
        <dbReference type="ChEBI" id="CHEBI:83421"/>
        <dbReference type="ChEBI" id="CHEBI:456216"/>
        <dbReference type="EC" id="2.7.12.1"/>
    </reaction>
</comment>
<dbReference type="GO" id="GO:0004712">
    <property type="term" value="F:protein serine/threonine/tyrosine kinase activity"/>
    <property type="evidence" value="ECO:0007669"/>
    <property type="project" value="UniProtKB-EC"/>
</dbReference>
<dbReference type="InterPro" id="IPR008271">
    <property type="entry name" value="Ser/Thr_kinase_AS"/>
</dbReference>
<feature type="region of interest" description="Disordered" evidence="12">
    <location>
        <begin position="96"/>
        <end position="121"/>
    </location>
</feature>
<keyword evidence="5 11" id="KW-0547">Nucleotide-binding</keyword>
<gene>
    <name evidence="14" type="ORF">BSTOLATCC_MIC52275</name>
</gene>
<dbReference type="PANTHER" id="PTHR24058">
    <property type="entry name" value="DUAL SPECIFICITY PROTEIN KINASE"/>
    <property type="match status" value="1"/>
</dbReference>
<dbReference type="GO" id="GO:0005737">
    <property type="term" value="C:cytoplasm"/>
    <property type="evidence" value="ECO:0007669"/>
    <property type="project" value="TreeGrafter"/>
</dbReference>
<evidence type="ECO:0000256" key="3">
    <source>
        <dbReference type="ARBA" id="ARBA00022527"/>
    </source>
</evidence>
<feature type="compositionally biased region" description="Polar residues" evidence="12">
    <location>
        <begin position="109"/>
        <end position="121"/>
    </location>
</feature>
<dbReference type="GO" id="GO:0005856">
    <property type="term" value="C:cytoskeleton"/>
    <property type="evidence" value="ECO:0007669"/>
    <property type="project" value="TreeGrafter"/>
</dbReference>
<evidence type="ECO:0000256" key="7">
    <source>
        <dbReference type="ARBA" id="ARBA00022840"/>
    </source>
</evidence>
<evidence type="ECO:0000256" key="10">
    <source>
        <dbReference type="ARBA" id="ARBA00051680"/>
    </source>
</evidence>
<comment type="similarity">
    <text evidence="1">Belongs to the protein kinase superfamily. CMGC Ser/Thr protein kinase family. MNB/DYRK subfamily.</text>
</comment>
<dbReference type="Gene3D" id="1.10.510.10">
    <property type="entry name" value="Transferase(Phosphotransferase) domain 1"/>
    <property type="match status" value="1"/>
</dbReference>
<dbReference type="Gene3D" id="3.30.10.30">
    <property type="entry name" value="DYRK"/>
    <property type="match status" value="1"/>
</dbReference>
<evidence type="ECO:0000256" key="6">
    <source>
        <dbReference type="ARBA" id="ARBA00022777"/>
    </source>
</evidence>
<feature type="compositionally biased region" description="Polar residues" evidence="12">
    <location>
        <begin position="509"/>
        <end position="521"/>
    </location>
</feature>
<feature type="binding site" evidence="11">
    <location>
        <position position="233"/>
    </location>
    <ligand>
        <name>ATP</name>
        <dbReference type="ChEBI" id="CHEBI:30616"/>
    </ligand>
</feature>
<name>A0AAU9K0J5_9CILI</name>
<comment type="catalytic activity">
    <reaction evidence="10">
        <text>L-tyrosyl-[protein] + ATP = O-phospho-L-tyrosyl-[protein] + ADP + H(+)</text>
        <dbReference type="Rhea" id="RHEA:10596"/>
        <dbReference type="Rhea" id="RHEA-COMP:10136"/>
        <dbReference type="Rhea" id="RHEA-COMP:20101"/>
        <dbReference type="ChEBI" id="CHEBI:15378"/>
        <dbReference type="ChEBI" id="CHEBI:30616"/>
        <dbReference type="ChEBI" id="CHEBI:46858"/>
        <dbReference type="ChEBI" id="CHEBI:61978"/>
        <dbReference type="ChEBI" id="CHEBI:456216"/>
        <dbReference type="EC" id="2.7.12.1"/>
    </reaction>
</comment>
<dbReference type="GO" id="GO:0005524">
    <property type="term" value="F:ATP binding"/>
    <property type="evidence" value="ECO:0007669"/>
    <property type="project" value="UniProtKB-UniRule"/>
</dbReference>
<feature type="region of interest" description="Disordered" evidence="12">
    <location>
        <begin position="502"/>
        <end position="521"/>
    </location>
</feature>
<evidence type="ECO:0000256" key="9">
    <source>
        <dbReference type="ARBA" id="ARBA00049308"/>
    </source>
</evidence>
<dbReference type="Gene3D" id="3.30.200.20">
    <property type="entry name" value="Phosphorylase Kinase, domain 1"/>
    <property type="match status" value="1"/>
</dbReference>
<evidence type="ECO:0000256" key="4">
    <source>
        <dbReference type="ARBA" id="ARBA00022679"/>
    </source>
</evidence>
<feature type="region of interest" description="Disordered" evidence="12">
    <location>
        <begin position="32"/>
        <end position="75"/>
    </location>
</feature>
<dbReference type="EMBL" id="CAJZBQ010000052">
    <property type="protein sequence ID" value="CAG9330865.1"/>
    <property type="molecule type" value="Genomic_DNA"/>
</dbReference>
<dbReference type="Pfam" id="PF00069">
    <property type="entry name" value="Pkinase"/>
    <property type="match status" value="1"/>
</dbReference>
<evidence type="ECO:0000313" key="15">
    <source>
        <dbReference type="Proteomes" id="UP001162131"/>
    </source>
</evidence>
<dbReference type="EC" id="2.7.12.1" evidence="2"/>
<evidence type="ECO:0000256" key="1">
    <source>
        <dbReference type="ARBA" id="ARBA00008867"/>
    </source>
</evidence>
<evidence type="ECO:0000256" key="2">
    <source>
        <dbReference type="ARBA" id="ARBA00013203"/>
    </source>
</evidence>
<dbReference type="Proteomes" id="UP001162131">
    <property type="component" value="Unassembled WGS sequence"/>
</dbReference>
<comment type="caution">
    <text evidence="14">The sequence shown here is derived from an EMBL/GenBank/DDBJ whole genome shotgun (WGS) entry which is preliminary data.</text>
</comment>
<feature type="compositionally biased region" description="Polar residues" evidence="12">
    <location>
        <begin position="34"/>
        <end position="58"/>
    </location>
</feature>
<dbReference type="GO" id="GO:0004674">
    <property type="term" value="F:protein serine/threonine kinase activity"/>
    <property type="evidence" value="ECO:0007669"/>
    <property type="project" value="UniProtKB-KW"/>
</dbReference>
<organism evidence="14 15">
    <name type="scientific">Blepharisma stoltei</name>
    <dbReference type="NCBI Taxonomy" id="1481888"/>
    <lineage>
        <taxon>Eukaryota</taxon>
        <taxon>Sar</taxon>
        <taxon>Alveolata</taxon>
        <taxon>Ciliophora</taxon>
        <taxon>Postciliodesmatophora</taxon>
        <taxon>Heterotrichea</taxon>
        <taxon>Heterotrichida</taxon>
        <taxon>Blepharismidae</taxon>
        <taxon>Blepharisma</taxon>
    </lineage>
</organism>
<evidence type="ECO:0000259" key="13">
    <source>
        <dbReference type="PROSITE" id="PS50011"/>
    </source>
</evidence>
<keyword evidence="6" id="KW-0418">Kinase</keyword>
<evidence type="ECO:0000256" key="12">
    <source>
        <dbReference type="SAM" id="MobiDB-lite"/>
    </source>
</evidence>
<dbReference type="PROSITE" id="PS00108">
    <property type="entry name" value="PROTEIN_KINASE_ST"/>
    <property type="match status" value="1"/>
</dbReference>
<evidence type="ECO:0000256" key="5">
    <source>
        <dbReference type="ARBA" id="ARBA00022741"/>
    </source>
</evidence>
<sequence length="521" mass="59476">MNNSMQSPRTRVSKQKILLPGSTIRKNLIPISTKIRNPTSKSMIQSELPTPKQQTPSNRKQEHFFPDKGSLNNTLNSPNVSTFKLNGSFNRSNVNLSRDEVRTAKPSPRASTIVRQKSASHSEITPDDLMASLQLPLTPPQVLKNFANFMSKYEQGEILDYPEVYYLGLKAQKTKPNAAGNNLGFDDDRSDYIHIIGDQIAYRYEILQVLGKGSFGQVLRCFDHKAKDYVALKIIRNQRRFHRQGRVEIKVLNHIRIHDKGGCSHSVIMQDYFLFRKHICITFELLNMNLYELLKNNKFSGFSLSLVRRFCLQIIQCLEFAASHRIIHCDLKPENILLKHQNKSSIKVIDFGSSCFEDEKLYTYIQSRFYRAPDIILGLPYTMAIDMWSLGCIAAELHSGCPLFPGESEAEQLLCIMEVKGVPPDSILERSTRKALFFEEDNTPKIAPNSRGKKRFPGTRNLNERVKSTDPEFLSFIQRCLDWNPDTRMTPQEALSHPWMIEVEKPKSRISSSTGSRGDGS</sequence>